<dbReference type="InterPro" id="IPR005225">
    <property type="entry name" value="Small_GTP-bd"/>
</dbReference>
<organism evidence="3">
    <name type="scientific">Scylla olivacea</name>
    <name type="common">Orange mud crab</name>
    <name type="synonym">Cancer olivacea</name>
    <dbReference type="NCBI Taxonomy" id="85551"/>
    <lineage>
        <taxon>Eukaryota</taxon>
        <taxon>Metazoa</taxon>
        <taxon>Ecdysozoa</taxon>
        <taxon>Arthropoda</taxon>
        <taxon>Crustacea</taxon>
        <taxon>Multicrustacea</taxon>
        <taxon>Malacostraca</taxon>
        <taxon>Eumalacostraca</taxon>
        <taxon>Eucarida</taxon>
        <taxon>Decapoda</taxon>
        <taxon>Pleocyemata</taxon>
        <taxon>Brachyura</taxon>
        <taxon>Eubrachyura</taxon>
        <taxon>Portunoidea</taxon>
        <taxon>Portunidae</taxon>
        <taxon>Portuninae</taxon>
        <taxon>Scylla</taxon>
    </lineage>
</organism>
<dbReference type="SUPFAM" id="SSF52540">
    <property type="entry name" value="P-loop containing nucleoside triphosphate hydrolases"/>
    <property type="match status" value="1"/>
</dbReference>
<dbReference type="InterPro" id="IPR001806">
    <property type="entry name" value="Small_GTPase"/>
</dbReference>
<dbReference type="InterPro" id="IPR027417">
    <property type="entry name" value="P-loop_NTPase"/>
</dbReference>
<dbReference type="SMART" id="SM00173">
    <property type="entry name" value="RAS"/>
    <property type="match status" value="1"/>
</dbReference>
<evidence type="ECO:0000256" key="2">
    <source>
        <dbReference type="ARBA" id="ARBA00022741"/>
    </source>
</evidence>
<accession>A0A0P4WYW0</accession>
<dbReference type="EMBL" id="GDRN01046865">
    <property type="protein sequence ID" value="JAI66756.1"/>
    <property type="molecule type" value="Transcribed_RNA"/>
</dbReference>
<dbReference type="GO" id="GO:0005525">
    <property type="term" value="F:GTP binding"/>
    <property type="evidence" value="ECO:0007669"/>
    <property type="project" value="InterPro"/>
</dbReference>
<dbReference type="PRINTS" id="PR00449">
    <property type="entry name" value="RASTRNSFRMNG"/>
</dbReference>
<dbReference type="AlphaFoldDB" id="A0A0P4WYW0"/>
<dbReference type="Pfam" id="PF00071">
    <property type="entry name" value="Ras"/>
    <property type="match status" value="1"/>
</dbReference>
<reference evidence="3" key="1">
    <citation type="submission" date="2015-09" db="EMBL/GenBank/DDBJ databases">
        <title>Scylla olivacea transcriptome.</title>
        <authorList>
            <person name="Ikhwanuddin M."/>
        </authorList>
    </citation>
    <scope>NUCLEOTIDE SEQUENCE</scope>
</reference>
<dbReference type="GO" id="GO:0003924">
    <property type="term" value="F:GTPase activity"/>
    <property type="evidence" value="ECO:0007669"/>
    <property type="project" value="InterPro"/>
</dbReference>
<dbReference type="SMART" id="SM00176">
    <property type="entry name" value="RAN"/>
    <property type="match status" value="1"/>
</dbReference>
<keyword evidence="2" id="KW-0547">Nucleotide-binding</keyword>
<dbReference type="SMART" id="SM00175">
    <property type="entry name" value="RAB"/>
    <property type="match status" value="1"/>
</dbReference>
<dbReference type="PROSITE" id="PS51421">
    <property type="entry name" value="RAS"/>
    <property type="match status" value="1"/>
</dbReference>
<evidence type="ECO:0000313" key="3">
    <source>
        <dbReference type="EMBL" id="JAI66756.1"/>
    </source>
</evidence>
<dbReference type="PROSITE" id="PS51419">
    <property type="entry name" value="RAB"/>
    <property type="match status" value="1"/>
</dbReference>
<protein>
    <recommendedName>
        <fullName evidence="4">Ras-related protein Rab-24</fullName>
    </recommendedName>
</protein>
<dbReference type="SMART" id="SM00174">
    <property type="entry name" value="RHO"/>
    <property type="match status" value="1"/>
</dbReference>
<sequence>MDRKMYRKVDMKVVMLGQMSCGKTSLVERFIYKRFNSQYQATIGAAFGACCVTVQGCEVCVGLWDTAGSERYNAMSPLYYRGAKAAVICYDITDDESVERAKFWANEIQLHEEECRVYLCGTKLDLVLQDPKARQVDVHDMLDYAETINGRLFETSSKTGENVQELFNTIVQDYVGDPKTDLSAPQDSSFRLHTQRIREKCC</sequence>
<dbReference type="NCBIfam" id="TIGR00231">
    <property type="entry name" value="small_GTP"/>
    <property type="match status" value="1"/>
</dbReference>
<dbReference type="Gene3D" id="3.40.50.300">
    <property type="entry name" value="P-loop containing nucleotide triphosphate hydrolases"/>
    <property type="match status" value="1"/>
</dbReference>
<dbReference type="FunFam" id="3.40.50.300:FF:001204">
    <property type="entry name" value="Small GTP-binding protein, putative"/>
    <property type="match status" value="1"/>
</dbReference>
<evidence type="ECO:0008006" key="4">
    <source>
        <dbReference type="Google" id="ProtNLM"/>
    </source>
</evidence>
<evidence type="ECO:0000256" key="1">
    <source>
        <dbReference type="ARBA" id="ARBA00006270"/>
    </source>
</evidence>
<comment type="similarity">
    <text evidence="1">Belongs to the small GTPase superfamily. Rab family.</text>
</comment>
<proteinExistence type="inferred from homology"/>
<name>A0A0P4WYW0_SCYOL</name>
<dbReference type="PANTHER" id="PTHR47978">
    <property type="match status" value="1"/>
</dbReference>